<gene>
    <name evidence="5" type="ORF">ACFFV7_21445</name>
</gene>
<dbReference type="InterPro" id="IPR036388">
    <property type="entry name" value="WH-like_DNA-bd_sf"/>
</dbReference>
<evidence type="ECO:0000256" key="1">
    <source>
        <dbReference type="ARBA" id="ARBA00023015"/>
    </source>
</evidence>
<evidence type="ECO:0000259" key="4">
    <source>
        <dbReference type="SMART" id="SM00418"/>
    </source>
</evidence>
<dbReference type="InterPro" id="IPR036390">
    <property type="entry name" value="WH_DNA-bd_sf"/>
</dbReference>
<dbReference type="InterPro" id="IPR011991">
    <property type="entry name" value="ArsR-like_HTH"/>
</dbReference>
<name>A0ABV5II96_9ACTN</name>
<keyword evidence="6" id="KW-1185">Reference proteome</keyword>
<sequence length="311" mass="33566">MESWFALNVMARRRPGALFEPWRRNVRVRDSLRLLGGLAQGVHPLDVFTLAGAGAHVEEGLDRFLGVGADSVRAELDTWGQFGDLPSWSKLLPDDAETRRHFAAALRETHTALLGPYGDPLRAHLEAEVTARAGVMVRGGAERLLSTLHPDLVWRDMTLDVTTRFTSLTLDVHLNGRGLVLIPSVFCRLPLFSYDSFRPDDAPVLFYPALRDPAHAFALWGQRAAGAPQRAGALGALLGATRAAVLEEVGRGCTTTHLARKLSISAATASHHVAILRDSGLVISRRQGGSVLHLPTPLGLALLNGTLSGPN</sequence>
<dbReference type="EMBL" id="JBHMEI010000015">
    <property type="protein sequence ID" value="MFB9203770.1"/>
    <property type="molecule type" value="Genomic_DNA"/>
</dbReference>
<dbReference type="SMART" id="SM00418">
    <property type="entry name" value="HTH_ARSR"/>
    <property type="match status" value="1"/>
</dbReference>
<evidence type="ECO:0000256" key="3">
    <source>
        <dbReference type="ARBA" id="ARBA00023163"/>
    </source>
</evidence>
<dbReference type="InterPro" id="IPR001845">
    <property type="entry name" value="HTH_ArsR_DNA-bd_dom"/>
</dbReference>
<dbReference type="Pfam" id="PF12840">
    <property type="entry name" value="HTH_20"/>
    <property type="match status" value="1"/>
</dbReference>
<proteinExistence type="predicted"/>
<dbReference type="PANTHER" id="PTHR43132">
    <property type="entry name" value="ARSENICAL RESISTANCE OPERON REPRESSOR ARSR-RELATED"/>
    <property type="match status" value="1"/>
</dbReference>
<dbReference type="RefSeq" id="WP_189649178.1">
    <property type="nucleotide sequence ID" value="NZ_BMRC01000009.1"/>
</dbReference>
<protein>
    <submittedName>
        <fullName evidence="5">ArsR/SmtB family transcription factor</fullName>
    </submittedName>
</protein>
<dbReference type="Gene3D" id="1.10.10.10">
    <property type="entry name" value="Winged helix-like DNA-binding domain superfamily/Winged helix DNA-binding domain"/>
    <property type="match status" value="1"/>
</dbReference>
<evidence type="ECO:0000313" key="5">
    <source>
        <dbReference type="EMBL" id="MFB9203770.1"/>
    </source>
</evidence>
<dbReference type="SUPFAM" id="SSF46785">
    <property type="entry name" value="Winged helix' DNA-binding domain"/>
    <property type="match status" value="1"/>
</dbReference>
<keyword evidence="2" id="KW-0238">DNA-binding</keyword>
<keyword evidence="3" id="KW-0804">Transcription</keyword>
<feature type="domain" description="HTH arsR-type" evidence="4">
    <location>
        <begin position="232"/>
        <end position="303"/>
    </location>
</feature>
<dbReference type="Proteomes" id="UP001589647">
    <property type="component" value="Unassembled WGS sequence"/>
</dbReference>
<comment type="caution">
    <text evidence="5">The sequence shown here is derived from an EMBL/GenBank/DDBJ whole genome shotgun (WGS) entry which is preliminary data.</text>
</comment>
<dbReference type="CDD" id="cd00090">
    <property type="entry name" value="HTH_ARSR"/>
    <property type="match status" value="1"/>
</dbReference>
<accession>A0ABV5II96</accession>
<organism evidence="5 6">
    <name type="scientific">Nonomuraea spiralis</name>
    <dbReference type="NCBI Taxonomy" id="46182"/>
    <lineage>
        <taxon>Bacteria</taxon>
        <taxon>Bacillati</taxon>
        <taxon>Actinomycetota</taxon>
        <taxon>Actinomycetes</taxon>
        <taxon>Streptosporangiales</taxon>
        <taxon>Streptosporangiaceae</taxon>
        <taxon>Nonomuraea</taxon>
    </lineage>
</organism>
<keyword evidence="1" id="KW-0805">Transcription regulation</keyword>
<dbReference type="InterPro" id="IPR051011">
    <property type="entry name" value="Metal_resp_trans_reg"/>
</dbReference>
<dbReference type="PANTHER" id="PTHR43132:SF8">
    <property type="entry name" value="HTH-TYPE TRANSCRIPTIONAL REGULATOR KMTR"/>
    <property type="match status" value="1"/>
</dbReference>
<reference evidence="5 6" key="1">
    <citation type="submission" date="2024-09" db="EMBL/GenBank/DDBJ databases">
        <authorList>
            <person name="Sun Q."/>
            <person name="Mori K."/>
        </authorList>
    </citation>
    <scope>NUCLEOTIDE SEQUENCE [LARGE SCALE GENOMIC DNA]</scope>
    <source>
        <strain evidence="5 6">CCM 3426</strain>
    </source>
</reference>
<evidence type="ECO:0000256" key="2">
    <source>
        <dbReference type="ARBA" id="ARBA00023125"/>
    </source>
</evidence>
<evidence type="ECO:0000313" key="6">
    <source>
        <dbReference type="Proteomes" id="UP001589647"/>
    </source>
</evidence>